<keyword evidence="3" id="KW-0732">Signal</keyword>
<dbReference type="PROSITE" id="PS50915">
    <property type="entry name" value="CRYSTALLIN_BETA_GAMMA"/>
    <property type="match status" value="1"/>
</dbReference>
<accession>A0A2S9VFC7</accession>
<dbReference type="EMBL" id="PVNP01000016">
    <property type="protein sequence ID" value="PRO75168.1"/>
    <property type="molecule type" value="Genomic_DNA"/>
</dbReference>
<dbReference type="Pfam" id="PF00030">
    <property type="entry name" value="Crystall"/>
    <property type="match status" value="1"/>
</dbReference>
<evidence type="ECO:0000259" key="4">
    <source>
        <dbReference type="PROSITE" id="PS50915"/>
    </source>
</evidence>
<dbReference type="SUPFAM" id="SSF49695">
    <property type="entry name" value="gamma-Crystallin-like"/>
    <property type="match status" value="2"/>
</dbReference>
<evidence type="ECO:0000256" key="2">
    <source>
        <dbReference type="ARBA" id="ARBA00022737"/>
    </source>
</evidence>
<dbReference type="Proteomes" id="UP000238949">
    <property type="component" value="Unassembled WGS sequence"/>
</dbReference>
<sequence>MNRFLLLILTILVSTPSFANYALLYKDGNLALNPGQVLINAYDNSFRTLGSDNDSFSSAFVSEGSCLVVFKDSDYRGEHIFLTEGEYPSLGNYNFNDTISSMWVYPIQGRYRINACDSSDLVYFYRHSNLSGSFLAAPVDTSGGFHTLNDEVTSIKVPSGMCAILTKDGNLSGTRVEFDANVNSLGAYNFNDKASTFMVTYDLFCDPTPLPGSGSGGGGSGGGVLIR</sequence>
<evidence type="ECO:0000256" key="3">
    <source>
        <dbReference type="SAM" id="SignalP"/>
    </source>
</evidence>
<evidence type="ECO:0000313" key="5">
    <source>
        <dbReference type="EMBL" id="PRO75168.1"/>
    </source>
</evidence>
<proteinExistence type="inferred from homology"/>
<feature type="domain" description="Beta/gamma crystallin 'Greek key'" evidence="4">
    <location>
        <begin position="65"/>
        <end position="106"/>
    </location>
</feature>
<gene>
    <name evidence="5" type="ORF">C6Y40_02900</name>
</gene>
<protein>
    <recommendedName>
        <fullName evidence="4">Beta/gamma crystallin 'Greek key' domain-containing protein</fullName>
    </recommendedName>
</protein>
<dbReference type="InterPro" id="IPR001064">
    <property type="entry name" value="Beta/gamma_crystallin"/>
</dbReference>
<name>A0A2S9VFC7_9ALTE</name>
<organism evidence="5 6">
    <name type="scientific">Alteromonas alba</name>
    <dbReference type="NCBI Taxonomy" id="2079529"/>
    <lineage>
        <taxon>Bacteria</taxon>
        <taxon>Pseudomonadati</taxon>
        <taxon>Pseudomonadota</taxon>
        <taxon>Gammaproteobacteria</taxon>
        <taxon>Alteromonadales</taxon>
        <taxon>Alteromonadaceae</taxon>
        <taxon>Alteromonas/Salinimonas group</taxon>
        <taxon>Alteromonas</taxon>
    </lineage>
</organism>
<feature type="signal peptide" evidence="3">
    <location>
        <begin position="1"/>
        <end position="19"/>
    </location>
</feature>
<dbReference type="RefSeq" id="WP_105933255.1">
    <property type="nucleotide sequence ID" value="NZ_PVNP01000016.1"/>
</dbReference>
<comment type="caution">
    <text evidence="5">The sequence shown here is derived from an EMBL/GenBank/DDBJ whole genome shotgun (WGS) entry which is preliminary data.</text>
</comment>
<evidence type="ECO:0000256" key="1">
    <source>
        <dbReference type="ARBA" id="ARBA00009646"/>
    </source>
</evidence>
<reference evidence="6" key="1">
    <citation type="journal article" date="2020" name="Int. J. Syst. Evol. Microbiol.">
        <title>Alteromonas alba sp. nov., a marine bacterium isolated from the seawater of the West Pacific Ocean.</title>
        <authorList>
            <person name="Sun C."/>
            <person name="Wu Y.-H."/>
            <person name="Xamxidin M."/>
            <person name="Cheng H."/>
            <person name="Xu X.-W."/>
        </authorList>
    </citation>
    <scope>NUCLEOTIDE SEQUENCE [LARGE SCALE GENOMIC DNA]</scope>
    <source>
        <strain evidence="6">190</strain>
    </source>
</reference>
<comment type="similarity">
    <text evidence="1">Belongs to the beta/gamma-crystallin family.</text>
</comment>
<dbReference type="InterPro" id="IPR011024">
    <property type="entry name" value="G_crystallin-like"/>
</dbReference>
<feature type="chain" id="PRO_5015765992" description="Beta/gamma crystallin 'Greek key' domain-containing protein" evidence="3">
    <location>
        <begin position="20"/>
        <end position="227"/>
    </location>
</feature>
<evidence type="ECO:0000313" key="6">
    <source>
        <dbReference type="Proteomes" id="UP000238949"/>
    </source>
</evidence>
<keyword evidence="2" id="KW-0677">Repeat</keyword>
<dbReference type="AlphaFoldDB" id="A0A2S9VFC7"/>
<dbReference type="Gene3D" id="2.60.20.10">
    <property type="entry name" value="Crystallins"/>
    <property type="match status" value="2"/>
</dbReference>
<keyword evidence="6" id="KW-1185">Reference proteome</keyword>
<dbReference type="OrthoDB" id="5740202at2"/>